<organism evidence="2 3">
    <name type="scientific">Aphanothece cf. minutissima CCALA 015</name>
    <dbReference type="NCBI Taxonomy" id="2107695"/>
    <lineage>
        <taxon>Bacteria</taxon>
        <taxon>Bacillati</taxon>
        <taxon>Cyanobacteriota</taxon>
        <taxon>Cyanophyceae</taxon>
        <taxon>Oscillatoriophycideae</taxon>
        <taxon>Chroococcales</taxon>
        <taxon>Aphanothecaceae</taxon>
        <taxon>Aphanothece</taxon>
    </lineage>
</organism>
<evidence type="ECO:0000313" key="3">
    <source>
        <dbReference type="Proteomes" id="UP000238218"/>
    </source>
</evidence>
<dbReference type="Proteomes" id="UP000238218">
    <property type="component" value="Unassembled WGS sequence"/>
</dbReference>
<name>A0ABX5FC77_9CHRO</name>
<keyword evidence="1" id="KW-0472">Membrane</keyword>
<proteinExistence type="predicted"/>
<sequence length="122" mass="12820">MVDVRFVLESRPLSAPFGMATPQAGAFQWIGTTPAPEAKPADAGGHAGSGGGELLTDVGALGITAALVGVVVLVRRWLMLRSRQPLPGLPKERVLPLSRHGTLHDPKYLGRILEAEEPPTGP</sequence>
<dbReference type="EMBL" id="PVWP01000002">
    <property type="protein sequence ID" value="PSB38513.1"/>
    <property type="molecule type" value="Genomic_DNA"/>
</dbReference>
<feature type="transmembrane region" description="Helical" evidence="1">
    <location>
        <begin position="58"/>
        <end position="78"/>
    </location>
</feature>
<reference evidence="2 3" key="1">
    <citation type="submission" date="2018-03" db="EMBL/GenBank/DDBJ databases">
        <title>The ancient ancestry and fast evolution of plastids.</title>
        <authorList>
            <person name="Moore K.R."/>
            <person name="Magnabosco C."/>
            <person name="Momper L."/>
            <person name="Gold D.A."/>
            <person name="Bosak T."/>
            <person name="Fournier G.P."/>
        </authorList>
    </citation>
    <scope>NUCLEOTIDE SEQUENCE [LARGE SCALE GENOMIC DNA]</scope>
    <source>
        <strain evidence="2 3">CCALA 015</strain>
    </source>
</reference>
<accession>A0ABX5FC77</accession>
<dbReference type="RefSeq" id="WP_106219796.1">
    <property type="nucleotide sequence ID" value="NZ_PVWP01000002.1"/>
</dbReference>
<keyword evidence="1" id="KW-1133">Transmembrane helix</keyword>
<gene>
    <name evidence="2" type="ORF">C7B81_02755</name>
</gene>
<evidence type="ECO:0000256" key="1">
    <source>
        <dbReference type="SAM" id="Phobius"/>
    </source>
</evidence>
<protein>
    <submittedName>
        <fullName evidence="2">Uncharacterized protein</fullName>
    </submittedName>
</protein>
<keyword evidence="1" id="KW-0812">Transmembrane</keyword>
<keyword evidence="3" id="KW-1185">Reference proteome</keyword>
<evidence type="ECO:0000313" key="2">
    <source>
        <dbReference type="EMBL" id="PSB38513.1"/>
    </source>
</evidence>
<comment type="caution">
    <text evidence="2">The sequence shown here is derived from an EMBL/GenBank/DDBJ whole genome shotgun (WGS) entry which is preliminary data.</text>
</comment>